<evidence type="ECO:0000259" key="7">
    <source>
        <dbReference type="Pfam" id="PF04138"/>
    </source>
</evidence>
<keyword evidence="4 6" id="KW-1133">Transmembrane helix</keyword>
<accession>A0A4R2LCR6</accession>
<sequence length="133" mass="14844">MKELLLKYKEIIAYLFFGGLTTVVNIVVYFVCTNVLGLNYLVANAISWAAAVAFAYVTNRTWVFESKVRGVSAVLRELTTFVGCRLLSGVMDMAIMFISVDVIGIPDSVAKFITQVVVVVLNYIFSKLIIFRK</sequence>
<reference evidence="8 9" key="1">
    <citation type="submission" date="2019-03" db="EMBL/GenBank/DDBJ databases">
        <title>Genomic Encyclopedia of Type Strains, Phase IV (KMG-IV): sequencing the most valuable type-strain genomes for metagenomic binning, comparative biology and taxonomic classification.</title>
        <authorList>
            <person name="Goeker M."/>
        </authorList>
    </citation>
    <scope>NUCLEOTIDE SEQUENCE [LARGE SCALE GENOMIC DNA]</scope>
    <source>
        <strain evidence="8 9">DSM 28559</strain>
    </source>
</reference>
<organism evidence="8 9">
    <name type="scientific">Frisingicoccus caecimuris</name>
    <dbReference type="NCBI Taxonomy" id="1796636"/>
    <lineage>
        <taxon>Bacteria</taxon>
        <taxon>Bacillati</taxon>
        <taxon>Bacillota</taxon>
        <taxon>Clostridia</taxon>
        <taxon>Lachnospirales</taxon>
        <taxon>Lachnospiraceae</taxon>
        <taxon>Frisingicoccus</taxon>
    </lineage>
</organism>
<evidence type="ECO:0000256" key="4">
    <source>
        <dbReference type="ARBA" id="ARBA00022989"/>
    </source>
</evidence>
<comment type="similarity">
    <text evidence="2">Belongs to the GtrA family.</text>
</comment>
<dbReference type="Proteomes" id="UP000295711">
    <property type="component" value="Unassembled WGS sequence"/>
</dbReference>
<comment type="caution">
    <text evidence="8">The sequence shown here is derived from an EMBL/GenBank/DDBJ whole genome shotgun (WGS) entry which is preliminary data.</text>
</comment>
<dbReference type="InterPro" id="IPR007267">
    <property type="entry name" value="GtrA_DPMS_TM"/>
</dbReference>
<evidence type="ECO:0000256" key="6">
    <source>
        <dbReference type="SAM" id="Phobius"/>
    </source>
</evidence>
<dbReference type="AlphaFoldDB" id="A0A4R2LCR6"/>
<evidence type="ECO:0000256" key="5">
    <source>
        <dbReference type="ARBA" id="ARBA00023136"/>
    </source>
</evidence>
<feature type="transmembrane region" description="Helical" evidence="6">
    <location>
        <begin position="112"/>
        <end position="131"/>
    </location>
</feature>
<name>A0A4R2LCR6_9FIRM</name>
<feature type="transmembrane region" description="Helical" evidence="6">
    <location>
        <begin position="12"/>
        <end position="31"/>
    </location>
</feature>
<protein>
    <submittedName>
        <fullName evidence="8">Putative flippase GtrA</fullName>
    </submittedName>
</protein>
<proteinExistence type="inferred from homology"/>
<dbReference type="GO" id="GO:0005886">
    <property type="term" value="C:plasma membrane"/>
    <property type="evidence" value="ECO:0007669"/>
    <property type="project" value="TreeGrafter"/>
</dbReference>
<dbReference type="Pfam" id="PF04138">
    <property type="entry name" value="GtrA_DPMS_TM"/>
    <property type="match status" value="1"/>
</dbReference>
<keyword evidence="5 6" id="KW-0472">Membrane</keyword>
<feature type="transmembrane region" description="Helical" evidence="6">
    <location>
        <begin position="78"/>
        <end position="100"/>
    </location>
</feature>
<dbReference type="OrthoDB" id="361483at2"/>
<evidence type="ECO:0000313" key="9">
    <source>
        <dbReference type="Proteomes" id="UP000295711"/>
    </source>
</evidence>
<dbReference type="InterPro" id="IPR051401">
    <property type="entry name" value="GtrA_CellWall_Glycosyl"/>
</dbReference>
<evidence type="ECO:0000313" key="8">
    <source>
        <dbReference type="EMBL" id="TCO82191.1"/>
    </source>
</evidence>
<evidence type="ECO:0000256" key="1">
    <source>
        <dbReference type="ARBA" id="ARBA00004141"/>
    </source>
</evidence>
<comment type="subcellular location">
    <subcellularLocation>
        <location evidence="1">Membrane</location>
        <topology evidence="1">Multi-pass membrane protein</topology>
    </subcellularLocation>
</comment>
<feature type="transmembrane region" description="Helical" evidence="6">
    <location>
        <begin position="37"/>
        <end position="57"/>
    </location>
</feature>
<gene>
    <name evidence="8" type="ORF">EV212_11819</name>
</gene>
<dbReference type="EMBL" id="SLXA01000018">
    <property type="protein sequence ID" value="TCO82191.1"/>
    <property type="molecule type" value="Genomic_DNA"/>
</dbReference>
<keyword evidence="9" id="KW-1185">Reference proteome</keyword>
<feature type="domain" description="GtrA/DPMS transmembrane" evidence="7">
    <location>
        <begin position="14"/>
        <end position="131"/>
    </location>
</feature>
<dbReference type="PANTHER" id="PTHR38459:SF5">
    <property type="entry name" value="CELL WALL TEICHOIC ACID GLYCOSYLATION PROTEIN GTCA"/>
    <property type="match status" value="1"/>
</dbReference>
<dbReference type="RefSeq" id="WP_132094043.1">
    <property type="nucleotide sequence ID" value="NZ_JANKAQ010000017.1"/>
</dbReference>
<keyword evidence="3 6" id="KW-0812">Transmembrane</keyword>
<evidence type="ECO:0000256" key="2">
    <source>
        <dbReference type="ARBA" id="ARBA00009399"/>
    </source>
</evidence>
<evidence type="ECO:0000256" key="3">
    <source>
        <dbReference type="ARBA" id="ARBA00022692"/>
    </source>
</evidence>
<dbReference type="PANTHER" id="PTHR38459">
    <property type="entry name" value="PROPHAGE BACTOPRENOL-LINKED GLUCOSE TRANSLOCASE HOMOLOG"/>
    <property type="match status" value="1"/>
</dbReference>
<dbReference type="GO" id="GO:0000271">
    <property type="term" value="P:polysaccharide biosynthetic process"/>
    <property type="evidence" value="ECO:0007669"/>
    <property type="project" value="InterPro"/>
</dbReference>